<dbReference type="Pfam" id="PF13439">
    <property type="entry name" value="Glyco_transf_4"/>
    <property type="match status" value="1"/>
</dbReference>
<evidence type="ECO:0000259" key="4">
    <source>
        <dbReference type="Pfam" id="PF13439"/>
    </source>
</evidence>
<accession>A0A3Q9C5W7</accession>
<dbReference type="InterPro" id="IPR028098">
    <property type="entry name" value="Glyco_trans_4-like_N"/>
</dbReference>
<proteinExistence type="predicted"/>
<sequence>MSRVAATVLDLPFGSAGGSIELFLDLYTGENPLIPARAFMLAPHTPHPPVPEPLQLVAVSGKCLAGAPFTAYVNTLRRTLAQHIDPARVDVLHLQHLAFGATPALMRALPAHPRIALVHGTDLLLAETHRDQLRVLQETARLADAIVVPTGAMVDRLLHLAPTTNRRKITQIPWGIPDHLLATPPPRPARRPTGHLRLLYAGRLTSEKGIEALLRAMPVIQAVELSIAAPRHQFQALTPLLRLLKVHIRYLGWLTRPQLWKTFADHDALVMPSTTLEAMGLVALEAQACGLPVIYQPVPGLSDTLTATGLATDFTNPAGLAHELNRLRTSPGLLPALQAAGRTNAARYPLSATATALNDLGKQLT</sequence>
<evidence type="ECO:0000259" key="3">
    <source>
        <dbReference type="Pfam" id="PF00534"/>
    </source>
</evidence>
<dbReference type="CDD" id="cd03801">
    <property type="entry name" value="GT4_PimA-like"/>
    <property type="match status" value="1"/>
</dbReference>
<dbReference type="Pfam" id="PF00534">
    <property type="entry name" value="Glycos_transf_1"/>
    <property type="match status" value="1"/>
</dbReference>
<reference evidence="5 6" key="1">
    <citation type="submission" date="2018-12" db="EMBL/GenBank/DDBJ databases">
        <authorList>
            <person name="Li K."/>
        </authorList>
    </citation>
    <scope>NUCLEOTIDE SEQUENCE [LARGE SCALE GENOMIC DNA]</scope>
    <source>
        <strain evidence="6">CR22</strain>
    </source>
</reference>
<dbReference type="EMBL" id="CP034463">
    <property type="protein sequence ID" value="AZP22881.1"/>
    <property type="molecule type" value="Genomic_DNA"/>
</dbReference>
<dbReference type="PANTHER" id="PTHR45947">
    <property type="entry name" value="SULFOQUINOVOSYL TRANSFERASE SQD2"/>
    <property type="match status" value="1"/>
</dbReference>
<keyword evidence="6" id="KW-1185">Reference proteome</keyword>
<evidence type="ECO:0000256" key="2">
    <source>
        <dbReference type="ARBA" id="ARBA00022679"/>
    </source>
</evidence>
<dbReference type="RefSeq" id="WP_126276679.1">
    <property type="nucleotide sequence ID" value="NZ_CP034463.1"/>
</dbReference>
<evidence type="ECO:0000256" key="1">
    <source>
        <dbReference type="ARBA" id="ARBA00022676"/>
    </source>
</evidence>
<organism evidence="5 6">
    <name type="scientific">Streptomyces aquilus</name>
    <dbReference type="NCBI Taxonomy" id="2548456"/>
    <lineage>
        <taxon>Bacteria</taxon>
        <taxon>Bacillati</taxon>
        <taxon>Actinomycetota</taxon>
        <taxon>Actinomycetes</taxon>
        <taxon>Kitasatosporales</taxon>
        <taxon>Streptomycetaceae</taxon>
        <taxon>Streptomyces</taxon>
    </lineage>
</organism>
<dbReference type="AlphaFoldDB" id="A0A3Q9C5W7"/>
<keyword evidence="1" id="KW-0328">Glycosyltransferase</keyword>
<dbReference type="Gene3D" id="3.40.50.2000">
    <property type="entry name" value="Glycogen Phosphorylase B"/>
    <property type="match status" value="2"/>
</dbReference>
<dbReference type="SUPFAM" id="SSF53756">
    <property type="entry name" value="UDP-Glycosyltransferase/glycogen phosphorylase"/>
    <property type="match status" value="1"/>
</dbReference>
<dbReference type="KEGG" id="saqu:EJC51_46775"/>
<protein>
    <submittedName>
        <fullName evidence="5">Glycosyltransferase</fullName>
    </submittedName>
</protein>
<dbReference type="GO" id="GO:0016757">
    <property type="term" value="F:glycosyltransferase activity"/>
    <property type="evidence" value="ECO:0007669"/>
    <property type="project" value="UniProtKB-KW"/>
</dbReference>
<dbReference type="GO" id="GO:1901137">
    <property type="term" value="P:carbohydrate derivative biosynthetic process"/>
    <property type="evidence" value="ECO:0007669"/>
    <property type="project" value="UniProtKB-ARBA"/>
</dbReference>
<dbReference type="Proteomes" id="UP000280197">
    <property type="component" value="Chromosome"/>
</dbReference>
<dbReference type="InterPro" id="IPR050194">
    <property type="entry name" value="Glycosyltransferase_grp1"/>
</dbReference>
<evidence type="ECO:0000313" key="6">
    <source>
        <dbReference type="Proteomes" id="UP000280197"/>
    </source>
</evidence>
<evidence type="ECO:0000313" key="5">
    <source>
        <dbReference type="EMBL" id="AZP22881.1"/>
    </source>
</evidence>
<name>A0A3Q9C5W7_9ACTN</name>
<feature type="domain" description="Glycosyltransferase subfamily 4-like N-terminal" evidence="4">
    <location>
        <begin position="41"/>
        <end position="177"/>
    </location>
</feature>
<dbReference type="InterPro" id="IPR001296">
    <property type="entry name" value="Glyco_trans_1"/>
</dbReference>
<feature type="domain" description="Glycosyl transferase family 1" evidence="3">
    <location>
        <begin position="192"/>
        <end position="336"/>
    </location>
</feature>
<gene>
    <name evidence="5" type="ORF">EJC51_46775</name>
</gene>
<keyword evidence="2 5" id="KW-0808">Transferase</keyword>
<dbReference type="PANTHER" id="PTHR45947:SF3">
    <property type="entry name" value="SULFOQUINOVOSYL TRANSFERASE SQD2"/>
    <property type="match status" value="1"/>
</dbReference>